<dbReference type="EMBL" id="HBHW01021778">
    <property type="protein sequence ID" value="CAE0048736.1"/>
    <property type="molecule type" value="Transcribed_RNA"/>
</dbReference>
<dbReference type="AlphaFoldDB" id="A0A7S2ZRA8"/>
<dbReference type="SUPFAM" id="SSF51120">
    <property type="entry name" value="beta-Roll"/>
    <property type="match status" value="1"/>
</dbReference>
<sequence length="134" mass="14441">MINEYDKLPGLNFSAFRGTESNDLFILNENEEVLNYAVPYGGYDVVIGTEGKDALAGGFTSEGGITAFLKGGNDTFESGSGQAKIYLGKGDDHVRSIIGPDGYQDFFYGGEGLDMITGIYDDTDILKSIENRPS</sequence>
<reference evidence="1" key="1">
    <citation type="submission" date="2021-01" db="EMBL/GenBank/DDBJ databases">
        <authorList>
            <person name="Corre E."/>
            <person name="Pelletier E."/>
            <person name="Niang G."/>
            <person name="Scheremetjew M."/>
            <person name="Finn R."/>
            <person name="Kale V."/>
            <person name="Holt S."/>
            <person name="Cochrane G."/>
            <person name="Meng A."/>
            <person name="Brown T."/>
            <person name="Cohen L."/>
        </authorList>
    </citation>
    <scope>NUCLEOTIDE SEQUENCE</scope>
    <source>
        <strain evidence="1">CCMP 769</strain>
    </source>
</reference>
<dbReference type="InterPro" id="IPR011049">
    <property type="entry name" value="Serralysin-like_metalloprot_C"/>
</dbReference>
<organism evidence="1">
    <name type="scientific">Rhodosorus marinus</name>
    <dbReference type="NCBI Taxonomy" id="101924"/>
    <lineage>
        <taxon>Eukaryota</taxon>
        <taxon>Rhodophyta</taxon>
        <taxon>Stylonematophyceae</taxon>
        <taxon>Stylonematales</taxon>
        <taxon>Stylonemataceae</taxon>
        <taxon>Rhodosorus</taxon>
    </lineage>
</organism>
<accession>A0A7S2ZRA8</accession>
<proteinExistence type="predicted"/>
<evidence type="ECO:0008006" key="2">
    <source>
        <dbReference type="Google" id="ProtNLM"/>
    </source>
</evidence>
<evidence type="ECO:0000313" key="1">
    <source>
        <dbReference type="EMBL" id="CAE0048736.1"/>
    </source>
</evidence>
<name>A0A7S2ZRA8_9RHOD</name>
<gene>
    <name evidence="1" type="ORF">RMAR00112_LOCUS16731</name>
</gene>
<protein>
    <recommendedName>
        <fullName evidence="2">Peptidase M10 serralysin C-terminal domain-containing protein</fullName>
    </recommendedName>
</protein>